<dbReference type="InterPro" id="IPR034907">
    <property type="entry name" value="NDK-like_dom"/>
</dbReference>
<dbReference type="InterPro" id="IPR001564">
    <property type="entry name" value="Nucleoside_diP_kinase"/>
</dbReference>
<dbReference type="SMART" id="SM00562">
    <property type="entry name" value="NDK"/>
    <property type="match status" value="1"/>
</dbReference>
<dbReference type="OrthoDB" id="2162449at2759"/>
<dbReference type="GO" id="GO:0006241">
    <property type="term" value="P:CTP biosynthetic process"/>
    <property type="evidence" value="ECO:0007669"/>
    <property type="project" value="InterPro"/>
</dbReference>
<keyword evidence="4" id="KW-0547">Nucleotide-binding</keyword>
<dbReference type="GO" id="GO:0004550">
    <property type="term" value="F:nucleoside diphosphate kinase activity"/>
    <property type="evidence" value="ECO:0007669"/>
    <property type="project" value="InterPro"/>
</dbReference>
<dbReference type="InParanoid" id="A0A1X2HVC7"/>
<feature type="binding site" evidence="7">
    <location>
        <position position="104"/>
    </location>
    <ligand>
        <name>ATP</name>
        <dbReference type="ChEBI" id="CHEBI:30616"/>
    </ligand>
</feature>
<keyword evidence="11" id="KW-1185">Reference proteome</keyword>
<evidence type="ECO:0000256" key="3">
    <source>
        <dbReference type="ARBA" id="ARBA00022679"/>
    </source>
</evidence>
<evidence type="ECO:0000256" key="5">
    <source>
        <dbReference type="ARBA" id="ARBA00022777"/>
    </source>
</evidence>
<dbReference type="PRINTS" id="PR01243">
    <property type="entry name" value="NUCDPKINASE"/>
</dbReference>
<dbReference type="PANTHER" id="PTHR46161:SF3">
    <property type="entry name" value="NUCLEOSIDE DIPHOSPHATE KINASE DDB_G0292928-RELATED"/>
    <property type="match status" value="1"/>
</dbReference>
<organism evidence="10 11">
    <name type="scientific">Syncephalastrum racemosum</name>
    <name type="common">Filamentous fungus</name>
    <dbReference type="NCBI Taxonomy" id="13706"/>
    <lineage>
        <taxon>Eukaryota</taxon>
        <taxon>Fungi</taxon>
        <taxon>Fungi incertae sedis</taxon>
        <taxon>Mucoromycota</taxon>
        <taxon>Mucoromycotina</taxon>
        <taxon>Mucoromycetes</taxon>
        <taxon>Mucorales</taxon>
        <taxon>Syncephalastraceae</taxon>
        <taxon>Syncephalastrum</taxon>
    </lineage>
</organism>
<dbReference type="Pfam" id="PF00334">
    <property type="entry name" value="NDK"/>
    <property type="match status" value="1"/>
</dbReference>
<dbReference type="OMA" id="HNAISYW"/>
<keyword evidence="5 10" id="KW-0418">Kinase</keyword>
<feature type="binding site" evidence="7">
    <location>
        <position position="134"/>
    </location>
    <ligand>
        <name>ATP</name>
        <dbReference type="ChEBI" id="CHEBI:30616"/>
    </ligand>
</feature>
<dbReference type="STRING" id="13706.A0A1X2HVC7"/>
<dbReference type="Proteomes" id="UP000242180">
    <property type="component" value="Unassembled WGS sequence"/>
</dbReference>
<feature type="active site" description="Pros-phosphohistidine intermediate" evidence="7">
    <location>
        <position position="137"/>
    </location>
</feature>
<feature type="binding site" evidence="7">
    <location>
        <position position="124"/>
    </location>
    <ligand>
        <name>ATP</name>
        <dbReference type="ChEBI" id="CHEBI:30616"/>
    </ligand>
</feature>
<evidence type="ECO:0000256" key="8">
    <source>
        <dbReference type="RuleBase" id="RU004011"/>
    </source>
</evidence>
<dbReference type="PROSITE" id="PS51374">
    <property type="entry name" value="NDPK_LIKE"/>
    <property type="match status" value="1"/>
</dbReference>
<evidence type="ECO:0000313" key="10">
    <source>
        <dbReference type="EMBL" id="ORZ03552.1"/>
    </source>
</evidence>
<dbReference type="InterPro" id="IPR036850">
    <property type="entry name" value="NDK-like_dom_sf"/>
</dbReference>
<dbReference type="GO" id="GO:0006183">
    <property type="term" value="P:GTP biosynthetic process"/>
    <property type="evidence" value="ECO:0007669"/>
    <property type="project" value="InterPro"/>
</dbReference>
<dbReference type="Gene3D" id="3.30.70.141">
    <property type="entry name" value="Nucleoside diphosphate kinase-like domain"/>
    <property type="match status" value="1"/>
</dbReference>
<evidence type="ECO:0000256" key="4">
    <source>
        <dbReference type="ARBA" id="ARBA00022741"/>
    </source>
</evidence>
<protein>
    <recommendedName>
        <fullName evidence="2">Nucleoside diphosphate kinase</fullName>
    </recommendedName>
</protein>
<dbReference type="GO" id="GO:0006228">
    <property type="term" value="P:UTP biosynthetic process"/>
    <property type="evidence" value="ECO:0007669"/>
    <property type="project" value="InterPro"/>
</dbReference>
<keyword evidence="6" id="KW-0067">ATP-binding</keyword>
<evidence type="ECO:0000256" key="1">
    <source>
        <dbReference type="ARBA" id="ARBA00008142"/>
    </source>
</evidence>
<dbReference type="EMBL" id="MCGN01000001">
    <property type="protein sequence ID" value="ORZ03552.1"/>
    <property type="molecule type" value="Genomic_DNA"/>
</dbReference>
<name>A0A1X2HVC7_SYNRA</name>
<dbReference type="SUPFAM" id="SSF54919">
    <property type="entry name" value="Nucleoside diphosphate kinase, NDK"/>
    <property type="match status" value="1"/>
</dbReference>
<dbReference type="AlphaFoldDB" id="A0A1X2HVC7"/>
<feature type="domain" description="Nucleoside diphosphate kinase-like" evidence="9">
    <location>
        <begin position="19"/>
        <end position="160"/>
    </location>
</feature>
<gene>
    <name evidence="10" type="ORF">BCR43DRAFT_501403</name>
</gene>
<evidence type="ECO:0000256" key="2">
    <source>
        <dbReference type="ARBA" id="ARBA00017632"/>
    </source>
</evidence>
<keyword evidence="3" id="KW-0808">Transferase</keyword>
<evidence type="ECO:0000313" key="11">
    <source>
        <dbReference type="Proteomes" id="UP000242180"/>
    </source>
</evidence>
<proteinExistence type="inferred from homology"/>
<evidence type="ECO:0000259" key="9">
    <source>
        <dbReference type="SMART" id="SM00562"/>
    </source>
</evidence>
<feature type="binding site" evidence="7">
    <location>
        <position position="110"/>
    </location>
    <ligand>
        <name>ATP</name>
        <dbReference type="ChEBI" id="CHEBI:30616"/>
    </ligand>
</feature>
<comment type="similarity">
    <text evidence="1 7 8">Belongs to the NDK family.</text>
</comment>
<feature type="binding site" evidence="7">
    <location>
        <position position="76"/>
    </location>
    <ligand>
        <name>ATP</name>
        <dbReference type="ChEBI" id="CHEBI:30616"/>
    </ligand>
</feature>
<sequence length="162" mass="18468">MSRPLAKAVKETLAGPNRRQLTLALLKPDICSNENLPPRILTAIAENGLELIQQRDVLWTNTEAGEFYSEHKGKFFYERLCGYMTSGPFKALVLASPDAIKGWRALIGPTHPVRARIFQPDTLRAKYGLTDTRNSFHGSDSDETARKEIHFFFPEFKFEHFK</sequence>
<evidence type="ECO:0000256" key="7">
    <source>
        <dbReference type="PROSITE-ProRule" id="PRU00706"/>
    </source>
</evidence>
<comment type="caution">
    <text evidence="10">The sequence shown here is derived from an EMBL/GenBank/DDBJ whole genome shotgun (WGS) entry which is preliminary data.</text>
</comment>
<dbReference type="GO" id="GO:0005524">
    <property type="term" value="F:ATP binding"/>
    <property type="evidence" value="ECO:0007669"/>
    <property type="project" value="UniProtKB-KW"/>
</dbReference>
<accession>A0A1X2HVC7</accession>
<reference evidence="10 11" key="1">
    <citation type="submission" date="2016-07" db="EMBL/GenBank/DDBJ databases">
        <title>Pervasive Adenine N6-methylation of Active Genes in Fungi.</title>
        <authorList>
            <consortium name="DOE Joint Genome Institute"/>
            <person name="Mondo S.J."/>
            <person name="Dannebaum R.O."/>
            <person name="Kuo R.C."/>
            <person name="Labutti K."/>
            <person name="Haridas S."/>
            <person name="Kuo A."/>
            <person name="Salamov A."/>
            <person name="Ahrendt S.R."/>
            <person name="Lipzen A."/>
            <person name="Sullivan W."/>
            <person name="Andreopoulos W.B."/>
            <person name="Clum A."/>
            <person name="Lindquist E."/>
            <person name="Daum C."/>
            <person name="Ramamoorthy G.K."/>
            <person name="Gryganskyi A."/>
            <person name="Culley D."/>
            <person name="Magnuson J.K."/>
            <person name="James T.Y."/>
            <person name="O'Malley M.A."/>
            <person name="Stajich J.E."/>
            <person name="Spatafora J.W."/>
            <person name="Visel A."/>
            <person name="Grigoriev I.V."/>
        </authorList>
    </citation>
    <scope>NUCLEOTIDE SEQUENCE [LARGE SCALE GENOMIC DNA]</scope>
    <source>
        <strain evidence="10 11">NRRL 2496</strain>
    </source>
</reference>
<dbReference type="PANTHER" id="PTHR46161">
    <property type="entry name" value="NUCLEOSIDE DIPHOSPHATE KINASE"/>
    <property type="match status" value="1"/>
</dbReference>
<feature type="binding site" evidence="7">
    <location>
        <position position="27"/>
    </location>
    <ligand>
        <name>ATP</name>
        <dbReference type="ChEBI" id="CHEBI:30616"/>
    </ligand>
</feature>
<evidence type="ECO:0000256" key="6">
    <source>
        <dbReference type="ARBA" id="ARBA00022840"/>
    </source>
</evidence>